<dbReference type="InterPro" id="IPR048279">
    <property type="entry name" value="MdtK-like"/>
</dbReference>
<dbReference type="Pfam" id="PF01554">
    <property type="entry name" value="MatE"/>
    <property type="match status" value="2"/>
</dbReference>
<protein>
    <recommendedName>
        <fullName evidence="4">Probable multidrug resistance protein NorM</fullName>
    </recommendedName>
    <alternativeName>
        <fullName evidence="12">Multidrug-efflux transporter</fullName>
    </alternativeName>
</protein>
<evidence type="ECO:0000313" key="15">
    <source>
        <dbReference type="Proteomes" id="UP001208567"/>
    </source>
</evidence>
<evidence type="ECO:0000256" key="5">
    <source>
        <dbReference type="ARBA" id="ARBA00022448"/>
    </source>
</evidence>
<dbReference type="CDD" id="cd13134">
    <property type="entry name" value="MATE_like_8"/>
    <property type="match status" value="1"/>
</dbReference>
<dbReference type="RefSeq" id="WP_264850357.1">
    <property type="nucleotide sequence ID" value="NZ_BRXR01000001.1"/>
</dbReference>
<feature type="transmembrane region" description="Helical" evidence="13">
    <location>
        <begin position="362"/>
        <end position="383"/>
    </location>
</feature>
<accession>A0ABQ5N770</accession>
<keyword evidence="15" id="KW-1185">Reference proteome</keyword>
<proteinExistence type="inferred from homology"/>
<feature type="transmembrane region" description="Helical" evidence="13">
    <location>
        <begin position="35"/>
        <end position="54"/>
    </location>
</feature>
<keyword evidence="9 13" id="KW-1133">Transmembrane helix</keyword>
<evidence type="ECO:0000256" key="7">
    <source>
        <dbReference type="ARBA" id="ARBA00022475"/>
    </source>
</evidence>
<keyword evidence="7" id="KW-1003">Cell membrane</keyword>
<keyword evidence="8 13" id="KW-0812">Transmembrane</keyword>
<feature type="transmembrane region" description="Helical" evidence="13">
    <location>
        <begin position="200"/>
        <end position="221"/>
    </location>
</feature>
<comment type="similarity">
    <text evidence="3">Belongs to the multi antimicrobial extrusion (MATE) (TC 2.A.66.1) family.</text>
</comment>
<evidence type="ECO:0000256" key="9">
    <source>
        <dbReference type="ARBA" id="ARBA00022989"/>
    </source>
</evidence>
<dbReference type="InterPro" id="IPR050222">
    <property type="entry name" value="MATE_MdtK"/>
</dbReference>
<organism evidence="14 15">
    <name type="scientific">Clostridium omnivorum</name>
    <dbReference type="NCBI Taxonomy" id="1604902"/>
    <lineage>
        <taxon>Bacteria</taxon>
        <taxon>Bacillati</taxon>
        <taxon>Bacillota</taxon>
        <taxon>Clostridia</taxon>
        <taxon>Eubacteriales</taxon>
        <taxon>Clostridiaceae</taxon>
        <taxon>Clostridium</taxon>
    </lineage>
</organism>
<feature type="transmembrane region" description="Helical" evidence="13">
    <location>
        <begin position="325"/>
        <end position="350"/>
    </location>
</feature>
<dbReference type="PANTHER" id="PTHR43298:SF2">
    <property type="entry name" value="FMN_FAD EXPORTER YEEO-RELATED"/>
    <property type="match status" value="1"/>
</dbReference>
<dbReference type="Proteomes" id="UP001208567">
    <property type="component" value="Unassembled WGS sequence"/>
</dbReference>
<keyword evidence="5" id="KW-0813">Transport</keyword>
<sequence>MKVLNWNKDRKFYNKMLNLAAPIVIQNLIQSSLSFVDTLIIGGLGVTAIASVGLGNQYLFIIQVLLTGVTGGAAVFTAQLWGKKDIDNINRVTLLSLIIGILLALILSLASFFNSSWIMSIYTKDIAVINCGASYLRFSSLSYVLLAITVTYSSVLRTMGRVKLPTIISVIALSINTVLGYILVYGMFGVHKFGAAGAGLSTLIARLTEMAAMLIIVGKEYKEVLVKIKLITTINLTLVKKFFSLTIPVVITELLWSVGISAYAIAYSSISTDAIASKNIMNTIEGLTWVVFLGIGNACAVIIGNDIGAGNERDALEHSRKFTEISVGLSVAAMVIIIILAKPIVSLFNVPQAVSQFAVKNLYVMAAFMWIRVLNFILLSGLLRSGGDTKYSMAADMISVWFVGVPLAFAAAKLWHLPVYFVYAFASVEEIAKLVLALPRVYSKKWIKNVTEAI</sequence>
<keyword evidence="11 13" id="KW-0472">Membrane</keyword>
<comment type="function">
    <text evidence="1">Multidrug efflux pump.</text>
</comment>
<evidence type="ECO:0000256" key="4">
    <source>
        <dbReference type="ARBA" id="ARBA00020268"/>
    </source>
</evidence>
<feature type="transmembrane region" description="Helical" evidence="13">
    <location>
        <begin position="242"/>
        <end position="266"/>
    </location>
</feature>
<comment type="caution">
    <text evidence="14">The sequence shown here is derived from an EMBL/GenBank/DDBJ whole genome shotgun (WGS) entry which is preliminary data.</text>
</comment>
<comment type="subcellular location">
    <subcellularLocation>
        <location evidence="2">Cell membrane</location>
        <topology evidence="2">Multi-pass membrane protein</topology>
    </subcellularLocation>
</comment>
<dbReference type="InterPro" id="IPR002528">
    <property type="entry name" value="MATE_fam"/>
</dbReference>
<feature type="transmembrane region" description="Helical" evidence="13">
    <location>
        <begin position="167"/>
        <end position="188"/>
    </location>
</feature>
<dbReference type="PIRSF" id="PIRSF006603">
    <property type="entry name" value="DinF"/>
    <property type="match status" value="1"/>
</dbReference>
<evidence type="ECO:0000256" key="11">
    <source>
        <dbReference type="ARBA" id="ARBA00023136"/>
    </source>
</evidence>
<evidence type="ECO:0000256" key="8">
    <source>
        <dbReference type="ARBA" id="ARBA00022692"/>
    </source>
</evidence>
<evidence type="ECO:0000256" key="6">
    <source>
        <dbReference type="ARBA" id="ARBA00022449"/>
    </source>
</evidence>
<dbReference type="PANTHER" id="PTHR43298">
    <property type="entry name" value="MULTIDRUG RESISTANCE PROTEIN NORM-RELATED"/>
    <property type="match status" value="1"/>
</dbReference>
<feature type="transmembrane region" description="Helical" evidence="13">
    <location>
        <begin position="94"/>
        <end position="115"/>
    </location>
</feature>
<name>A0ABQ5N770_9CLOT</name>
<keyword evidence="10" id="KW-0406">Ion transport</keyword>
<dbReference type="EMBL" id="BRXR01000001">
    <property type="protein sequence ID" value="GLC31078.1"/>
    <property type="molecule type" value="Genomic_DNA"/>
</dbReference>
<reference evidence="14 15" key="1">
    <citation type="journal article" date="2024" name="Int. J. Syst. Evol. Microbiol.">
        <title>Clostridium omnivorum sp. nov., isolated from anoxic soil under the treatment of reductive soil disinfestation.</title>
        <authorList>
            <person name="Ueki A."/>
            <person name="Tonouchi A."/>
            <person name="Kaku N."/>
            <person name="Honma S."/>
            <person name="Ueki K."/>
        </authorList>
    </citation>
    <scope>NUCLEOTIDE SEQUENCE [LARGE SCALE GENOMIC DNA]</scope>
    <source>
        <strain evidence="14 15">E14</strain>
    </source>
</reference>
<evidence type="ECO:0000313" key="14">
    <source>
        <dbReference type="EMBL" id="GLC31078.1"/>
    </source>
</evidence>
<dbReference type="NCBIfam" id="TIGR00797">
    <property type="entry name" value="matE"/>
    <property type="match status" value="1"/>
</dbReference>
<feature type="transmembrane region" description="Helical" evidence="13">
    <location>
        <begin position="395"/>
        <end position="414"/>
    </location>
</feature>
<evidence type="ECO:0000256" key="3">
    <source>
        <dbReference type="ARBA" id="ARBA00010199"/>
    </source>
</evidence>
<evidence type="ECO:0000256" key="13">
    <source>
        <dbReference type="SAM" id="Phobius"/>
    </source>
</evidence>
<keyword evidence="6" id="KW-0050">Antiport</keyword>
<feature type="transmembrane region" description="Helical" evidence="13">
    <location>
        <begin position="135"/>
        <end position="155"/>
    </location>
</feature>
<gene>
    <name evidence="14" type="ORF">bsdE14_24880</name>
</gene>
<evidence type="ECO:0000256" key="10">
    <source>
        <dbReference type="ARBA" id="ARBA00023065"/>
    </source>
</evidence>
<evidence type="ECO:0000256" key="2">
    <source>
        <dbReference type="ARBA" id="ARBA00004651"/>
    </source>
</evidence>
<feature type="transmembrane region" description="Helical" evidence="13">
    <location>
        <begin position="60"/>
        <end position="82"/>
    </location>
</feature>
<evidence type="ECO:0000256" key="1">
    <source>
        <dbReference type="ARBA" id="ARBA00003408"/>
    </source>
</evidence>
<evidence type="ECO:0000256" key="12">
    <source>
        <dbReference type="ARBA" id="ARBA00031636"/>
    </source>
</evidence>
<feature type="transmembrane region" description="Helical" evidence="13">
    <location>
        <begin position="286"/>
        <end position="304"/>
    </location>
</feature>